<name>A0A843TJ62_COLES</name>
<accession>A0A843TJ62</accession>
<organism evidence="1 2">
    <name type="scientific">Colocasia esculenta</name>
    <name type="common">Wild taro</name>
    <name type="synonym">Arum esculentum</name>
    <dbReference type="NCBI Taxonomy" id="4460"/>
    <lineage>
        <taxon>Eukaryota</taxon>
        <taxon>Viridiplantae</taxon>
        <taxon>Streptophyta</taxon>
        <taxon>Embryophyta</taxon>
        <taxon>Tracheophyta</taxon>
        <taxon>Spermatophyta</taxon>
        <taxon>Magnoliopsida</taxon>
        <taxon>Liliopsida</taxon>
        <taxon>Araceae</taxon>
        <taxon>Aroideae</taxon>
        <taxon>Colocasieae</taxon>
        <taxon>Colocasia</taxon>
    </lineage>
</organism>
<comment type="caution">
    <text evidence="1">The sequence shown here is derived from an EMBL/GenBank/DDBJ whole genome shotgun (WGS) entry which is preliminary data.</text>
</comment>
<evidence type="ECO:0000313" key="2">
    <source>
        <dbReference type="Proteomes" id="UP000652761"/>
    </source>
</evidence>
<gene>
    <name evidence="1" type="ORF">Taro_003216</name>
</gene>
<sequence>MSRSERDTLVRRVLVAALWR</sequence>
<keyword evidence="2" id="KW-1185">Reference proteome</keyword>
<dbReference type="EMBL" id="NMUH01000082">
    <property type="protein sequence ID" value="MQL70901.1"/>
    <property type="molecule type" value="Genomic_DNA"/>
</dbReference>
<dbReference type="Proteomes" id="UP000652761">
    <property type="component" value="Unassembled WGS sequence"/>
</dbReference>
<evidence type="ECO:0000313" key="1">
    <source>
        <dbReference type="EMBL" id="MQL70901.1"/>
    </source>
</evidence>
<protein>
    <submittedName>
        <fullName evidence="1">Uncharacterized protein</fullName>
    </submittedName>
</protein>
<reference evidence="1" key="1">
    <citation type="submission" date="2017-07" db="EMBL/GenBank/DDBJ databases">
        <title>Taro Niue Genome Assembly and Annotation.</title>
        <authorList>
            <person name="Atibalentja N."/>
            <person name="Keating K."/>
            <person name="Fields C.J."/>
        </authorList>
    </citation>
    <scope>NUCLEOTIDE SEQUENCE</scope>
    <source>
        <strain evidence="1">Niue_2</strain>
        <tissue evidence="1">Leaf</tissue>
    </source>
</reference>
<proteinExistence type="predicted"/>
<dbReference type="AlphaFoldDB" id="A0A843TJ62"/>